<dbReference type="Proteomes" id="UP000186895">
    <property type="component" value="Unassembled WGS sequence"/>
</dbReference>
<dbReference type="SUPFAM" id="SSF47384">
    <property type="entry name" value="Homodimeric domain of signal transducing histidine kinase"/>
    <property type="match status" value="1"/>
</dbReference>
<evidence type="ECO:0000259" key="12">
    <source>
        <dbReference type="PROSITE" id="PS50109"/>
    </source>
</evidence>
<evidence type="ECO:0000256" key="8">
    <source>
        <dbReference type="ARBA" id="ARBA00022989"/>
    </source>
</evidence>
<evidence type="ECO:0000313" key="14">
    <source>
        <dbReference type="EMBL" id="SIQ46387.1"/>
    </source>
</evidence>
<proteinExistence type="predicted"/>
<dbReference type="Gene3D" id="1.10.287.130">
    <property type="match status" value="1"/>
</dbReference>
<dbReference type="GO" id="GO:0000155">
    <property type="term" value="F:phosphorelay sensor kinase activity"/>
    <property type="evidence" value="ECO:0007669"/>
    <property type="project" value="InterPro"/>
</dbReference>
<evidence type="ECO:0000313" key="15">
    <source>
        <dbReference type="Proteomes" id="UP000186895"/>
    </source>
</evidence>
<dbReference type="PROSITE" id="PS50885">
    <property type="entry name" value="HAMP"/>
    <property type="match status" value="1"/>
</dbReference>
<dbReference type="eggNOG" id="COG2205">
    <property type="taxonomic scope" value="Bacteria"/>
</dbReference>
<evidence type="ECO:0000256" key="5">
    <source>
        <dbReference type="ARBA" id="ARBA00022679"/>
    </source>
</evidence>
<dbReference type="SMART" id="SM00387">
    <property type="entry name" value="HATPase_c"/>
    <property type="match status" value="1"/>
</dbReference>
<evidence type="ECO:0000256" key="9">
    <source>
        <dbReference type="ARBA" id="ARBA00023012"/>
    </source>
</evidence>
<name>A0A1N6SZG3_9GAMM</name>
<dbReference type="PANTHER" id="PTHR45436:SF5">
    <property type="entry name" value="SENSOR HISTIDINE KINASE TRCS"/>
    <property type="match status" value="1"/>
</dbReference>
<dbReference type="InterPro" id="IPR005467">
    <property type="entry name" value="His_kinase_dom"/>
</dbReference>
<evidence type="ECO:0000256" key="2">
    <source>
        <dbReference type="ARBA" id="ARBA00004370"/>
    </source>
</evidence>
<dbReference type="RefSeq" id="WP_076462952.1">
    <property type="nucleotide sequence ID" value="NZ_FTMN01000005.1"/>
</dbReference>
<protein>
    <recommendedName>
        <fullName evidence="3">histidine kinase</fullName>
        <ecNumber evidence="3">2.7.13.3</ecNumber>
    </recommendedName>
</protein>
<dbReference type="PANTHER" id="PTHR45436">
    <property type="entry name" value="SENSOR HISTIDINE KINASE YKOH"/>
    <property type="match status" value="1"/>
</dbReference>
<dbReference type="SMART" id="SM00304">
    <property type="entry name" value="HAMP"/>
    <property type="match status" value="1"/>
</dbReference>
<dbReference type="InterPro" id="IPR003594">
    <property type="entry name" value="HATPase_dom"/>
</dbReference>
<dbReference type="InterPro" id="IPR003660">
    <property type="entry name" value="HAMP_dom"/>
</dbReference>
<sequence>MKIRWYQRLFWKMFLVIWLVSLVGMGSVFLVLSSRYDKDHKLELLEARARGQAMLMLERYEDGVPDWHKLPGRRHSIPVWLFEADSREPLMSGIHEPPRRALRLALTTDSGREYLAKVGLPREAFFVERMLGRLFSLQMVLILLVSGLAGLVLSGLVVRPIRRLSHHVRDLHQEQDLTLRADAGLSQRRDEIGELTREFDAMVASVEQTLLAQQRLLQDVSHELRAPLARLQAAAGLVEQRLAEDDPLMQRINRECERLDALISEILSFSRQQNKERPVEFSLNELCQELQEEVRLRQPARPFTLDLPDVAVHYRGARELLRRALQNGVENILRHTPEETPASLQLQALPGGGLQVSLSDAGPGVDEALLPRLFEPFVRDDSTSAEGFGLGMSIARRAVEQLGGQISAHNRPEGGFELRIQLPPAG</sequence>
<dbReference type="SUPFAM" id="SSF55874">
    <property type="entry name" value="ATPase domain of HSP90 chaperone/DNA topoisomerase II/histidine kinase"/>
    <property type="match status" value="1"/>
</dbReference>
<evidence type="ECO:0000256" key="7">
    <source>
        <dbReference type="ARBA" id="ARBA00022777"/>
    </source>
</evidence>
<keyword evidence="8 11" id="KW-1133">Transmembrane helix</keyword>
<dbReference type="Pfam" id="PF02518">
    <property type="entry name" value="HATPase_c"/>
    <property type="match status" value="1"/>
</dbReference>
<gene>
    <name evidence="14" type="ORF">SAMN05421647_10546</name>
</gene>
<dbReference type="STRING" id="49186.SAMN05421647_10546"/>
<dbReference type="AlphaFoldDB" id="A0A1N6SZG3"/>
<dbReference type="InterPro" id="IPR004358">
    <property type="entry name" value="Sig_transdc_His_kin-like_C"/>
</dbReference>
<feature type="transmembrane region" description="Helical" evidence="11">
    <location>
        <begin position="135"/>
        <end position="158"/>
    </location>
</feature>
<evidence type="ECO:0000256" key="10">
    <source>
        <dbReference type="ARBA" id="ARBA00023136"/>
    </source>
</evidence>
<keyword evidence="10 11" id="KW-0472">Membrane</keyword>
<dbReference type="Pfam" id="PF00512">
    <property type="entry name" value="HisKA"/>
    <property type="match status" value="1"/>
</dbReference>
<evidence type="ECO:0000256" key="11">
    <source>
        <dbReference type="SAM" id="Phobius"/>
    </source>
</evidence>
<dbReference type="EMBL" id="FTMN01000005">
    <property type="protein sequence ID" value="SIQ46387.1"/>
    <property type="molecule type" value="Genomic_DNA"/>
</dbReference>
<dbReference type="Pfam" id="PF00672">
    <property type="entry name" value="HAMP"/>
    <property type="match status" value="1"/>
</dbReference>
<keyword evidence="15" id="KW-1185">Reference proteome</keyword>
<dbReference type="Gene3D" id="6.10.340.10">
    <property type="match status" value="1"/>
</dbReference>
<dbReference type="CDD" id="cd00082">
    <property type="entry name" value="HisKA"/>
    <property type="match status" value="1"/>
</dbReference>
<dbReference type="InterPro" id="IPR036097">
    <property type="entry name" value="HisK_dim/P_sf"/>
</dbReference>
<dbReference type="SMART" id="SM00388">
    <property type="entry name" value="HisKA"/>
    <property type="match status" value="1"/>
</dbReference>
<keyword evidence="9" id="KW-0902">Two-component regulatory system</keyword>
<keyword evidence="5" id="KW-0808">Transferase</keyword>
<evidence type="ECO:0000256" key="3">
    <source>
        <dbReference type="ARBA" id="ARBA00012438"/>
    </source>
</evidence>
<keyword evidence="4" id="KW-0597">Phosphoprotein</keyword>
<dbReference type="Gene3D" id="3.30.565.10">
    <property type="entry name" value="Histidine kinase-like ATPase, C-terminal domain"/>
    <property type="match status" value="1"/>
</dbReference>
<evidence type="ECO:0000256" key="1">
    <source>
        <dbReference type="ARBA" id="ARBA00000085"/>
    </source>
</evidence>
<evidence type="ECO:0000259" key="13">
    <source>
        <dbReference type="PROSITE" id="PS50885"/>
    </source>
</evidence>
<comment type="subcellular location">
    <subcellularLocation>
        <location evidence="2">Membrane</location>
    </subcellularLocation>
</comment>
<accession>A0A1N6SZG3</accession>
<dbReference type="InterPro" id="IPR036890">
    <property type="entry name" value="HATPase_C_sf"/>
</dbReference>
<organism evidence="14 15">
    <name type="scientific">Marinobacterium stanieri</name>
    <dbReference type="NCBI Taxonomy" id="49186"/>
    <lineage>
        <taxon>Bacteria</taxon>
        <taxon>Pseudomonadati</taxon>
        <taxon>Pseudomonadota</taxon>
        <taxon>Gammaproteobacteria</taxon>
        <taxon>Oceanospirillales</taxon>
        <taxon>Oceanospirillaceae</taxon>
        <taxon>Marinobacterium</taxon>
    </lineage>
</organism>
<dbReference type="InterPro" id="IPR003661">
    <property type="entry name" value="HisK_dim/P_dom"/>
</dbReference>
<feature type="domain" description="HAMP" evidence="13">
    <location>
        <begin position="155"/>
        <end position="211"/>
    </location>
</feature>
<dbReference type="InterPro" id="IPR050428">
    <property type="entry name" value="TCS_sensor_his_kinase"/>
</dbReference>
<keyword evidence="6 11" id="KW-0812">Transmembrane</keyword>
<dbReference type="EC" id="2.7.13.3" evidence="3"/>
<feature type="domain" description="Histidine kinase" evidence="12">
    <location>
        <begin position="219"/>
        <end position="426"/>
    </location>
</feature>
<dbReference type="CDD" id="cd06225">
    <property type="entry name" value="HAMP"/>
    <property type="match status" value="1"/>
</dbReference>
<reference evidence="15" key="1">
    <citation type="submission" date="2017-01" db="EMBL/GenBank/DDBJ databases">
        <authorList>
            <person name="Varghese N."/>
            <person name="Submissions S."/>
        </authorList>
    </citation>
    <scope>NUCLEOTIDE SEQUENCE [LARGE SCALE GENOMIC DNA]</scope>
    <source>
        <strain evidence="15">DSM 7027</strain>
    </source>
</reference>
<dbReference type="PROSITE" id="PS50109">
    <property type="entry name" value="HIS_KIN"/>
    <property type="match status" value="1"/>
</dbReference>
<evidence type="ECO:0000256" key="4">
    <source>
        <dbReference type="ARBA" id="ARBA00022553"/>
    </source>
</evidence>
<feature type="transmembrane region" description="Helical" evidence="11">
    <location>
        <begin position="9"/>
        <end position="32"/>
    </location>
</feature>
<keyword evidence="7 14" id="KW-0418">Kinase</keyword>
<dbReference type="GO" id="GO:0005886">
    <property type="term" value="C:plasma membrane"/>
    <property type="evidence" value="ECO:0007669"/>
    <property type="project" value="TreeGrafter"/>
</dbReference>
<evidence type="ECO:0000256" key="6">
    <source>
        <dbReference type="ARBA" id="ARBA00022692"/>
    </source>
</evidence>
<dbReference type="SUPFAM" id="SSF158472">
    <property type="entry name" value="HAMP domain-like"/>
    <property type="match status" value="1"/>
</dbReference>
<dbReference type="PRINTS" id="PR00344">
    <property type="entry name" value="BCTRLSENSOR"/>
</dbReference>
<comment type="catalytic activity">
    <reaction evidence="1">
        <text>ATP + protein L-histidine = ADP + protein N-phospho-L-histidine.</text>
        <dbReference type="EC" id="2.7.13.3"/>
    </reaction>
</comment>